<evidence type="ECO:0000313" key="13">
    <source>
        <dbReference type="EMBL" id="NXP10963.1"/>
    </source>
</evidence>
<dbReference type="PANTHER" id="PTHR47221">
    <property type="entry name" value="FIBRINOGEN ALPHA CHAIN"/>
    <property type="match status" value="1"/>
</dbReference>
<evidence type="ECO:0000256" key="2">
    <source>
        <dbReference type="ARBA" id="ARBA00022525"/>
    </source>
</evidence>
<dbReference type="NCBIfam" id="NF040941">
    <property type="entry name" value="GGGWT_bact"/>
    <property type="match status" value="1"/>
</dbReference>
<protein>
    <submittedName>
        <fullName evidence="13">FGL1L protein</fullName>
    </submittedName>
</protein>
<dbReference type="SMART" id="SM00186">
    <property type="entry name" value="FBG"/>
    <property type="match status" value="1"/>
</dbReference>
<keyword evidence="7" id="KW-0325">Glycoprotein</keyword>
<feature type="chain" id="PRO_5029625131" evidence="10">
    <location>
        <begin position="17"/>
        <end position="363"/>
    </location>
</feature>
<dbReference type="InterPro" id="IPR036056">
    <property type="entry name" value="Fibrinogen-like_C"/>
</dbReference>
<evidence type="ECO:0000259" key="11">
    <source>
        <dbReference type="PROSITE" id="PS50287"/>
    </source>
</evidence>
<comment type="caution">
    <text evidence="13">The sequence shown here is derived from an EMBL/GenBank/DDBJ whole genome shotgun (WGS) entry which is preliminary data.</text>
</comment>
<dbReference type="SUPFAM" id="SSF56496">
    <property type="entry name" value="Fibrinogen C-terminal domain-like"/>
    <property type="match status" value="1"/>
</dbReference>
<evidence type="ECO:0000313" key="14">
    <source>
        <dbReference type="Proteomes" id="UP000565698"/>
    </source>
</evidence>
<keyword evidence="6 8" id="KW-1015">Disulfide bond</keyword>
<keyword evidence="14" id="KW-1185">Reference proteome</keyword>
<dbReference type="InterPro" id="IPR036772">
    <property type="entry name" value="SRCR-like_dom_sf"/>
</dbReference>
<reference evidence="13 14" key="1">
    <citation type="submission" date="2019-09" db="EMBL/GenBank/DDBJ databases">
        <title>Bird 10,000 Genomes (B10K) Project - Family phase.</title>
        <authorList>
            <person name="Zhang G."/>
        </authorList>
    </citation>
    <scope>NUCLEOTIDE SEQUENCE [LARGE SCALE GENOMIC DNA]</scope>
    <source>
        <strain evidence="13">B10K-DU-002-47</strain>
        <tissue evidence="13">Muscle</tissue>
    </source>
</reference>
<evidence type="ECO:0000256" key="7">
    <source>
        <dbReference type="ARBA" id="ARBA00023180"/>
    </source>
</evidence>
<dbReference type="CDD" id="cd00087">
    <property type="entry name" value="FReD"/>
    <property type="match status" value="1"/>
</dbReference>
<feature type="non-terminal residue" evidence="13">
    <location>
        <position position="1"/>
    </location>
</feature>
<feature type="signal peptide" evidence="10">
    <location>
        <begin position="1"/>
        <end position="16"/>
    </location>
</feature>
<keyword evidence="5" id="KW-0175">Coiled coil</keyword>
<comment type="subcellular location">
    <subcellularLocation>
        <location evidence="1">Secreted</location>
    </subcellularLocation>
</comment>
<dbReference type="InterPro" id="IPR037579">
    <property type="entry name" value="FIB_ANG-like"/>
</dbReference>
<evidence type="ECO:0000256" key="3">
    <source>
        <dbReference type="ARBA" id="ARBA00022729"/>
    </source>
</evidence>
<dbReference type="EMBL" id="VXBW01005461">
    <property type="protein sequence ID" value="NXP10963.1"/>
    <property type="molecule type" value="Genomic_DNA"/>
</dbReference>
<proteinExistence type="predicted"/>
<dbReference type="SUPFAM" id="SSF56487">
    <property type="entry name" value="SRCR-like"/>
    <property type="match status" value="1"/>
</dbReference>
<dbReference type="OrthoDB" id="7735550at2759"/>
<dbReference type="PROSITE" id="PS00420">
    <property type="entry name" value="SRCR_1"/>
    <property type="match status" value="1"/>
</dbReference>
<feature type="disulfide bond" evidence="8">
    <location>
        <begin position="77"/>
        <end position="141"/>
    </location>
</feature>
<dbReference type="Pfam" id="PF00530">
    <property type="entry name" value="SRCR"/>
    <property type="match status" value="1"/>
</dbReference>
<evidence type="ECO:0000259" key="12">
    <source>
        <dbReference type="PROSITE" id="PS51406"/>
    </source>
</evidence>
<evidence type="ECO:0000256" key="8">
    <source>
        <dbReference type="PROSITE-ProRule" id="PRU00196"/>
    </source>
</evidence>
<evidence type="ECO:0000256" key="10">
    <source>
        <dbReference type="SAM" id="SignalP"/>
    </source>
</evidence>
<dbReference type="SMART" id="SM00202">
    <property type="entry name" value="SR"/>
    <property type="match status" value="1"/>
</dbReference>
<keyword evidence="4" id="KW-0677">Repeat</keyword>
<dbReference type="InterPro" id="IPR014716">
    <property type="entry name" value="Fibrinogen_a/b/g_C_1"/>
</dbReference>
<evidence type="ECO:0000256" key="9">
    <source>
        <dbReference type="SAM" id="MobiDB-lite"/>
    </source>
</evidence>
<keyword evidence="2" id="KW-0964">Secreted</keyword>
<evidence type="ECO:0000256" key="5">
    <source>
        <dbReference type="ARBA" id="ARBA00023054"/>
    </source>
</evidence>
<dbReference type="PANTHER" id="PTHR47221:SF6">
    <property type="entry name" value="FIBRINOGEN ALPHA CHAIN"/>
    <property type="match status" value="1"/>
</dbReference>
<sequence>SAAQCCPLLLLACVLALPTPYLTGTVQRRSPSNQPVFNSTRSSRNILVDGQLRLVNGSDQCSGRVEVWYRNEWGTVCDDSWDINDASVVCRQLGCGEAVSAKSNAFFGRGSGNIWLDDVNCNGREERLTQCSLQPWGQHNCGHQEDAGVVCSGRSFYRDCSEIPTGRPSGIYVIQPTGLHPIVVYCEMNATGGGWTVIQRNRQGTEITWAESWSTYKYGFGNVLTEYWLGTEYIHQITKQKVYQVRFVLFDAANNTRFADYNLFSVEDESQGYRLRLGAHSGTAEDAMASKSPSASHDNMKFSTKDQDQDTYSKNCAYSYEGGWWYSACYSVRLNVKGGMTWGSLCNGNCKASAILIKPVDYC</sequence>
<feature type="disulfide bond" evidence="8">
    <location>
        <begin position="121"/>
        <end position="131"/>
    </location>
</feature>
<dbReference type="GO" id="GO:0007596">
    <property type="term" value="P:blood coagulation"/>
    <property type="evidence" value="ECO:0007669"/>
    <property type="project" value="InterPro"/>
</dbReference>
<name>A0A7L1XLA9_9AVES</name>
<dbReference type="GO" id="GO:0005576">
    <property type="term" value="C:extracellular region"/>
    <property type="evidence" value="ECO:0007669"/>
    <property type="project" value="UniProtKB-SubCell"/>
</dbReference>
<feature type="domain" description="Fibrinogen C-terminal" evidence="12">
    <location>
        <begin position="151"/>
        <end position="361"/>
    </location>
</feature>
<keyword evidence="3 10" id="KW-0732">Signal</keyword>
<feature type="region of interest" description="Disordered" evidence="9">
    <location>
        <begin position="287"/>
        <end position="307"/>
    </location>
</feature>
<feature type="domain" description="SRCR" evidence="11">
    <location>
        <begin position="52"/>
        <end position="152"/>
    </location>
</feature>
<dbReference type="InterPro" id="IPR002181">
    <property type="entry name" value="Fibrinogen_a/b/g_C_dom"/>
</dbReference>
<dbReference type="GO" id="GO:0016020">
    <property type="term" value="C:membrane"/>
    <property type="evidence" value="ECO:0007669"/>
    <property type="project" value="InterPro"/>
</dbReference>
<dbReference type="FunFam" id="3.10.250.10:FF:000003">
    <property type="entry name" value="Deleted in malignant brain tumors 1"/>
    <property type="match status" value="1"/>
</dbReference>
<evidence type="ECO:0000256" key="4">
    <source>
        <dbReference type="ARBA" id="ARBA00022737"/>
    </source>
</evidence>
<evidence type="ECO:0000256" key="1">
    <source>
        <dbReference type="ARBA" id="ARBA00004613"/>
    </source>
</evidence>
<evidence type="ECO:0000256" key="6">
    <source>
        <dbReference type="ARBA" id="ARBA00023157"/>
    </source>
</evidence>
<feature type="compositionally biased region" description="Basic and acidic residues" evidence="9">
    <location>
        <begin position="298"/>
        <end position="307"/>
    </location>
</feature>
<feature type="disulfide bond" evidence="8">
    <location>
        <begin position="90"/>
        <end position="151"/>
    </location>
</feature>
<dbReference type="Gene3D" id="3.10.250.10">
    <property type="entry name" value="SRCR-like domain"/>
    <property type="match status" value="1"/>
</dbReference>
<dbReference type="PROSITE" id="PS50287">
    <property type="entry name" value="SRCR_2"/>
    <property type="match status" value="1"/>
</dbReference>
<feature type="non-terminal residue" evidence="13">
    <location>
        <position position="363"/>
    </location>
</feature>
<organism evidence="13 14">
    <name type="scientific">Thinocorus orbignyianus</name>
    <dbReference type="NCBI Taxonomy" id="161742"/>
    <lineage>
        <taxon>Eukaryota</taxon>
        <taxon>Metazoa</taxon>
        <taxon>Chordata</taxon>
        <taxon>Craniata</taxon>
        <taxon>Vertebrata</taxon>
        <taxon>Euteleostomi</taxon>
        <taxon>Archelosauria</taxon>
        <taxon>Archosauria</taxon>
        <taxon>Dinosauria</taxon>
        <taxon>Saurischia</taxon>
        <taxon>Theropoda</taxon>
        <taxon>Coelurosauria</taxon>
        <taxon>Aves</taxon>
        <taxon>Neognathae</taxon>
        <taxon>Neoaves</taxon>
        <taxon>Aequornithes</taxon>
        <taxon>Ciconiiformes</taxon>
        <taxon>Thinocoridae</taxon>
        <taxon>Thinocorus</taxon>
    </lineage>
</organism>
<dbReference type="PROSITE" id="PS51406">
    <property type="entry name" value="FIBRINOGEN_C_2"/>
    <property type="match status" value="1"/>
</dbReference>
<dbReference type="InterPro" id="IPR001190">
    <property type="entry name" value="SRCR"/>
</dbReference>
<gene>
    <name evidence="13" type="primary">Fgl1l_1</name>
    <name evidence="13" type="ORF">THIORB_R01439</name>
</gene>
<dbReference type="AlphaFoldDB" id="A0A7L1XLA9"/>
<accession>A0A7L1XLA9</accession>
<dbReference type="PRINTS" id="PR00258">
    <property type="entry name" value="SPERACTRCPTR"/>
</dbReference>
<dbReference type="Pfam" id="PF00147">
    <property type="entry name" value="Fibrinogen_C"/>
    <property type="match status" value="1"/>
</dbReference>
<dbReference type="Gene3D" id="3.90.215.10">
    <property type="entry name" value="Gamma Fibrinogen, chain A, domain 1"/>
    <property type="match status" value="1"/>
</dbReference>
<dbReference type="Proteomes" id="UP000565698">
    <property type="component" value="Unassembled WGS sequence"/>
</dbReference>